<dbReference type="GO" id="GO:0006289">
    <property type="term" value="P:nucleotide-excision repair"/>
    <property type="evidence" value="ECO:0007669"/>
    <property type="project" value="InterPro"/>
</dbReference>
<dbReference type="SMART" id="SM00751">
    <property type="entry name" value="BSD"/>
    <property type="match status" value="2"/>
</dbReference>
<evidence type="ECO:0000256" key="3">
    <source>
        <dbReference type="ARBA" id="ARBA00022737"/>
    </source>
</evidence>
<keyword evidence="5" id="KW-0804">Transcription</keyword>
<dbReference type="EMBL" id="JAVHJL010000004">
    <property type="protein sequence ID" value="KAK6505283.1"/>
    <property type="molecule type" value="Genomic_DNA"/>
</dbReference>
<dbReference type="InterPro" id="IPR013876">
    <property type="entry name" value="TFIIH_BTF_p62_N"/>
</dbReference>
<feature type="domain" description="BSD" evidence="8">
    <location>
        <begin position="252"/>
        <end position="303"/>
    </location>
</feature>
<keyword evidence="3" id="KW-0677">Repeat</keyword>
<dbReference type="Proteomes" id="UP001370758">
    <property type="component" value="Unassembled WGS sequence"/>
</dbReference>
<evidence type="ECO:0000259" key="8">
    <source>
        <dbReference type="PROSITE" id="PS50858"/>
    </source>
</evidence>
<feature type="region of interest" description="Disordered" evidence="7">
    <location>
        <begin position="590"/>
        <end position="625"/>
    </location>
</feature>
<dbReference type="Pfam" id="PF03909">
    <property type="entry name" value="BSD"/>
    <property type="match status" value="2"/>
</dbReference>
<evidence type="ECO:0000256" key="4">
    <source>
        <dbReference type="ARBA" id="ARBA00023015"/>
    </source>
</evidence>
<feature type="compositionally biased region" description="Basic and acidic residues" evidence="7">
    <location>
        <begin position="593"/>
        <end position="608"/>
    </location>
</feature>
<evidence type="ECO:0000256" key="6">
    <source>
        <dbReference type="ARBA" id="ARBA00023242"/>
    </source>
</evidence>
<comment type="caution">
    <text evidence="9">The sequence shown here is derived from an EMBL/GenBank/DDBJ whole genome shotgun (WGS) entry which is preliminary data.</text>
</comment>
<name>A0AAV9WAQ2_9PEZI</name>
<dbReference type="AlphaFoldDB" id="A0AAV9WAQ2"/>
<feature type="region of interest" description="Disordered" evidence="7">
    <location>
        <begin position="347"/>
        <end position="366"/>
    </location>
</feature>
<evidence type="ECO:0000313" key="10">
    <source>
        <dbReference type="Proteomes" id="UP001370758"/>
    </source>
</evidence>
<reference evidence="9 10" key="1">
    <citation type="submission" date="2023-08" db="EMBL/GenBank/DDBJ databases">
        <authorList>
            <person name="Palmer J.M."/>
        </authorList>
    </citation>
    <scope>NUCLEOTIDE SEQUENCE [LARGE SCALE GENOMIC DNA]</scope>
    <source>
        <strain evidence="9 10">TWF481</strain>
    </source>
</reference>
<keyword evidence="10" id="KW-1185">Reference proteome</keyword>
<feature type="domain" description="BSD" evidence="8">
    <location>
        <begin position="176"/>
        <end position="231"/>
    </location>
</feature>
<dbReference type="PROSITE" id="PS50858">
    <property type="entry name" value="BSD"/>
    <property type="match status" value="2"/>
</dbReference>
<evidence type="ECO:0000256" key="7">
    <source>
        <dbReference type="SAM" id="MobiDB-lite"/>
    </source>
</evidence>
<dbReference type="Gene3D" id="2.30.29.30">
    <property type="entry name" value="Pleckstrin-homology domain (PH domain)/Phosphotyrosine-binding domain (PTB)"/>
    <property type="match status" value="1"/>
</dbReference>
<comment type="subcellular location">
    <subcellularLocation>
        <location evidence="1">Nucleus</location>
    </subcellularLocation>
</comment>
<gene>
    <name evidence="9" type="primary">TFB1</name>
    <name evidence="9" type="ORF">TWF481_007192</name>
</gene>
<dbReference type="GO" id="GO:0006351">
    <property type="term" value="P:DNA-templated transcription"/>
    <property type="evidence" value="ECO:0007669"/>
    <property type="project" value="InterPro"/>
</dbReference>
<dbReference type="PANTHER" id="PTHR12856">
    <property type="entry name" value="TRANSCRIPTION INITIATION FACTOR IIH-RELATED"/>
    <property type="match status" value="1"/>
</dbReference>
<evidence type="ECO:0000313" key="9">
    <source>
        <dbReference type="EMBL" id="KAK6505283.1"/>
    </source>
</evidence>
<dbReference type="CDD" id="cd13229">
    <property type="entry name" value="PH_TFIIH"/>
    <property type="match status" value="1"/>
</dbReference>
<sequence length="655" mass="72820">MPDHAMPSIPCPVTTNRLHTQVYTDPTKHPIYPIIEARSIVCGGRMATARASASYKKKDGEITLDADGKSLSWRAESSGTASNPHIVISVDSIKSLQATPPTSAKVMIKVFVQHPTDGTVDPYVFTFSGAPDEASIFKAALTAAIQALKSTPALDAASTDVKDDRTSLDSRPAKTLRNKTDHELQEDMSLQQAVLSASPTLQKKFHEAVISGGMTPVQFWTTRIHLLRAYAVEQAQVRGSYNVLATIKPKTEDSVVRVSLSRDQIHAIFEQHPIIQKVYDEVVPKLREDEFWRRFFLSKLYKKLKGEKLVPTDSHDDILDQYLKGGNLDLGSGAERQLRIPHVIDISGNEDNHSQKQGNRPDLTMRPNKIENVPIIRTLNTLSSKLLDSVHPVDLTNERDPRTQEGVDMKLHDLQNDTRQQKILLNVKDHRQFFDTRSGPHFVKPQASLGQHTTGVGILLMLYQNTASHNSLNQRPPNYKSVDQPQQWPIQPSKQGTSDDNDSVLRAASAHISSILAIRRVQMPGRFGCLSTPDPRIWDQLLLTHATSTEFLRHFWGAFFSGDSKKINEIRNMAGSLNRSLERIESIATSAEESEKLSNEAGRGDSDRKRSKGSNRPPNEKGFALVKRVIAPQENAIKTALARYQLALQGSGDSS</sequence>
<protein>
    <submittedName>
        <fullName evidence="9">RNA polymerase II transcription factor B subunit 1</fullName>
    </submittedName>
</protein>
<organism evidence="9 10">
    <name type="scientific">Arthrobotrys musiformis</name>
    <dbReference type="NCBI Taxonomy" id="47236"/>
    <lineage>
        <taxon>Eukaryota</taxon>
        <taxon>Fungi</taxon>
        <taxon>Dikarya</taxon>
        <taxon>Ascomycota</taxon>
        <taxon>Pezizomycotina</taxon>
        <taxon>Orbiliomycetes</taxon>
        <taxon>Orbiliales</taxon>
        <taxon>Orbiliaceae</taxon>
        <taxon>Arthrobotrys</taxon>
    </lineage>
</organism>
<dbReference type="Gene3D" id="1.10.3970.10">
    <property type="entry name" value="BSD domain"/>
    <property type="match status" value="1"/>
</dbReference>
<keyword evidence="6" id="KW-0539">Nucleus</keyword>
<evidence type="ECO:0000256" key="5">
    <source>
        <dbReference type="ARBA" id="ARBA00023163"/>
    </source>
</evidence>
<dbReference type="Pfam" id="PF08567">
    <property type="entry name" value="PH_TFIIH"/>
    <property type="match status" value="1"/>
</dbReference>
<proteinExistence type="inferred from homology"/>
<evidence type="ECO:0000256" key="2">
    <source>
        <dbReference type="ARBA" id="ARBA00009448"/>
    </source>
</evidence>
<keyword evidence="4" id="KW-0805">Transcription regulation</keyword>
<dbReference type="InterPro" id="IPR011993">
    <property type="entry name" value="PH-like_dom_sf"/>
</dbReference>
<dbReference type="InterPro" id="IPR005607">
    <property type="entry name" value="BSD_dom"/>
</dbReference>
<dbReference type="InterPro" id="IPR035925">
    <property type="entry name" value="BSD_dom_sf"/>
</dbReference>
<dbReference type="SUPFAM" id="SSF50729">
    <property type="entry name" value="PH domain-like"/>
    <property type="match status" value="1"/>
</dbReference>
<dbReference type="SUPFAM" id="SSF140383">
    <property type="entry name" value="BSD domain-like"/>
    <property type="match status" value="2"/>
</dbReference>
<dbReference type="GO" id="GO:0000439">
    <property type="term" value="C:transcription factor TFIIH core complex"/>
    <property type="evidence" value="ECO:0007669"/>
    <property type="project" value="InterPro"/>
</dbReference>
<dbReference type="InterPro" id="IPR027079">
    <property type="entry name" value="Tfb1/GTF2H1"/>
</dbReference>
<feature type="compositionally biased region" description="Polar residues" evidence="7">
    <location>
        <begin position="470"/>
        <end position="498"/>
    </location>
</feature>
<feature type="region of interest" description="Disordered" evidence="7">
    <location>
        <begin position="470"/>
        <end position="502"/>
    </location>
</feature>
<evidence type="ECO:0000256" key="1">
    <source>
        <dbReference type="ARBA" id="ARBA00004123"/>
    </source>
</evidence>
<accession>A0AAV9WAQ2</accession>
<comment type="similarity">
    <text evidence="2">Belongs to the TFB1 family.</text>
</comment>